<dbReference type="EMBL" id="VXMH01000071">
    <property type="protein sequence ID" value="MYC96071.1"/>
    <property type="molecule type" value="Genomic_DNA"/>
</dbReference>
<accession>A0A6B1D800</accession>
<organism evidence="3">
    <name type="scientific">Caldilineaceae bacterium SB0661_bin_32</name>
    <dbReference type="NCBI Taxonomy" id="2605255"/>
    <lineage>
        <taxon>Bacteria</taxon>
        <taxon>Bacillati</taxon>
        <taxon>Chloroflexota</taxon>
        <taxon>Caldilineae</taxon>
        <taxon>Caldilineales</taxon>
        <taxon>Caldilineaceae</taxon>
    </lineage>
</organism>
<reference evidence="3" key="1">
    <citation type="submission" date="2019-09" db="EMBL/GenBank/DDBJ databases">
        <title>Characterisation of the sponge microbiome using genome-centric metagenomics.</title>
        <authorList>
            <person name="Engelberts J.P."/>
            <person name="Robbins S.J."/>
            <person name="De Goeij J.M."/>
            <person name="Aranda M."/>
            <person name="Bell S.C."/>
            <person name="Webster N.S."/>
        </authorList>
    </citation>
    <scope>NUCLEOTIDE SEQUENCE</scope>
    <source>
        <strain evidence="3">SB0661_bin_32</strain>
    </source>
</reference>
<dbReference type="Pfam" id="PF12770">
    <property type="entry name" value="CHAT"/>
    <property type="match status" value="1"/>
</dbReference>
<feature type="region of interest" description="Disordered" evidence="1">
    <location>
        <begin position="127"/>
        <end position="181"/>
    </location>
</feature>
<feature type="domain" description="CHAT" evidence="2">
    <location>
        <begin position="536"/>
        <end position="717"/>
    </location>
</feature>
<name>A0A6B1D800_9CHLR</name>
<evidence type="ECO:0000259" key="2">
    <source>
        <dbReference type="Pfam" id="PF12770"/>
    </source>
</evidence>
<sequence length="735" mass="80966">MADVEDRRQAFSSRNWDDRQLLHIVESVLRRFFRSYWDLDPLTRSQVDRLRTAAAEAAGSASISALERRAVLTGFLDDFASIDAVLPIIRESMRGGIAGDEPGYATAMGVSYLQAVNLLRVMRDDPSHYMPRSFQTPPTPALRGAQPPPRESSGQPNAGGPARRGATSGQKGSTAPFQGGARGGEVVQFHTYVDFPPTISNRHDIKYPLVVQLVRDRPRESRSQAEVGIAFQDEIEYVDVVVRAPGFEEVSGYGAGAHDGPALRRTIAVPQDGDSQPAVFLMQLVDDHTGPHRVTVDFYHRGRNAGSLTLEVAVRGFPFLGRSTRRAEAISGEEGEEPPVFGTASVVRAVDGVTISQGTPLPAADIELRIIQDADGRTLHFHLHSQKLPALDGRSAGSIVFNDLSRPDLFFDRLAERLSALAARAGTELTGEEAARMEDEVADLGVELYEQLFPAPLRQIYWEMKARRDAGEVRNLLIVSDEPWIPWELVKPYDVVEGNDVEDDHLAGAWRMSRWLAGAAVPADLNIRAARLIAPMLSLDFVTSEMQYFGSLAARQIETAPPISTRAQFLELAEEGGAQLFHFATHGNYNQAFVDESPIVLEGDPLFPSDLTRRRARGLRREKPLIFLNTCHGARVGYNLTGLGGWAQRLVDHLGVTAFVGALWEVHDELASKFAQIFYEELWAGKTLGEAFFSARQQIRAMQSANPTWLAYTLYGDPNSRVFCPSEGRSASPGR</sequence>
<dbReference type="Gene3D" id="3.40.50.1460">
    <property type="match status" value="1"/>
</dbReference>
<evidence type="ECO:0000313" key="3">
    <source>
        <dbReference type="EMBL" id="MYC96071.1"/>
    </source>
</evidence>
<dbReference type="AlphaFoldDB" id="A0A6B1D800"/>
<protein>
    <submittedName>
        <fullName evidence="3">CHAT domain-containing protein</fullName>
    </submittedName>
</protein>
<gene>
    <name evidence="3" type="ORF">F4X14_14005</name>
</gene>
<feature type="compositionally biased region" description="Polar residues" evidence="1">
    <location>
        <begin position="167"/>
        <end position="176"/>
    </location>
</feature>
<comment type="caution">
    <text evidence="3">The sequence shown here is derived from an EMBL/GenBank/DDBJ whole genome shotgun (WGS) entry which is preliminary data.</text>
</comment>
<proteinExistence type="predicted"/>
<evidence type="ECO:0000256" key="1">
    <source>
        <dbReference type="SAM" id="MobiDB-lite"/>
    </source>
</evidence>
<dbReference type="InterPro" id="IPR024983">
    <property type="entry name" value="CHAT_dom"/>
</dbReference>